<gene>
    <name evidence="1" type="ORF">METZ01_LOCUS142235</name>
</gene>
<protein>
    <recommendedName>
        <fullName evidence="2">Alkaline phosphatase family protein</fullName>
    </recommendedName>
</protein>
<reference evidence="1" key="1">
    <citation type="submission" date="2018-05" db="EMBL/GenBank/DDBJ databases">
        <authorList>
            <person name="Lanie J.A."/>
            <person name="Ng W.-L."/>
            <person name="Kazmierczak K.M."/>
            <person name="Andrzejewski T.M."/>
            <person name="Davidsen T.M."/>
            <person name="Wayne K.J."/>
            <person name="Tettelin H."/>
            <person name="Glass J.I."/>
            <person name="Rusch D."/>
            <person name="Podicherti R."/>
            <person name="Tsui H.-C.T."/>
            <person name="Winkler M.E."/>
        </authorList>
    </citation>
    <scope>NUCLEOTIDE SEQUENCE</scope>
</reference>
<name>A0A381ZK89_9ZZZZ</name>
<dbReference type="GO" id="GO:0016787">
    <property type="term" value="F:hydrolase activity"/>
    <property type="evidence" value="ECO:0007669"/>
    <property type="project" value="UniProtKB-ARBA"/>
</dbReference>
<evidence type="ECO:0000313" key="1">
    <source>
        <dbReference type="EMBL" id="SVA89381.1"/>
    </source>
</evidence>
<dbReference type="InterPro" id="IPR017850">
    <property type="entry name" value="Alkaline_phosphatase_core_sf"/>
</dbReference>
<dbReference type="PANTHER" id="PTHR10151:SF120">
    <property type="entry name" value="BIS(5'-ADENOSYL)-TRIPHOSPHATASE"/>
    <property type="match status" value="1"/>
</dbReference>
<dbReference type="SUPFAM" id="SSF53649">
    <property type="entry name" value="Alkaline phosphatase-like"/>
    <property type="match status" value="1"/>
</dbReference>
<feature type="non-terminal residue" evidence="1">
    <location>
        <position position="371"/>
    </location>
</feature>
<dbReference type="InterPro" id="IPR002591">
    <property type="entry name" value="Phosphodiest/P_Trfase"/>
</dbReference>
<dbReference type="PANTHER" id="PTHR10151">
    <property type="entry name" value="ECTONUCLEOTIDE PYROPHOSPHATASE/PHOSPHODIESTERASE"/>
    <property type="match status" value="1"/>
</dbReference>
<dbReference type="AlphaFoldDB" id="A0A381ZK89"/>
<evidence type="ECO:0008006" key="2">
    <source>
        <dbReference type="Google" id="ProtNLM"/>
    </source>
</evidence>
<organism evidence="1">
    <name type="scientific">marine metagenome</name>
    <dbReference type="NCBI Taxonomy" id="408172"/>
    <lineage>
        <taxon>unclassified sequences</taxon>
        <taxon>metagenomes</taxon>
        <taxon>ecological metagenomes</taxon>
    </lineage>
</organism>
<dbReference type="Pfam" id="PF01663">
    <property type="entry name" value="Phosphodiest"/>
    <property type="match status" value="1"/>
</dbReference>
<accession>A0A381ZK89</accession>
<feature type="non-terminal residue" evidence="1">
    <location>
        <position position="1"/>
    </location>
</feature>
<sequence length="371" mass="39924">VAFDGLQPSQVDPQRMPVVSKIADDGVRFLHNHAVFPSVTRANAATLVTGVSPGKHGLTANKSIFPEYSTHQVVDALHPKLSEINQLTKGKLLFVPTIGELIRKHNLQWVSVVGGTSGNAYVQHPNAAENAHVVIHPEFTNPPVHNDKIRSQYGDWPSKKAPAAELIRRTADVAIGYALVDLSPDVLLIWFPEPDTSQHAFGVDSSEARDMIELADQQLGRILEKISQQGYEPDVFIVSDHGYETIDSVIDVHKELIAGGFNIESEENSVIVADNGGSVLFYITSTDHELSIRLLRWLSVQKWVGSIATDILQDTDAQFPTLSDIGLCGPRAPLIAVTMRSSATGQIAPLARSGTATGGIIGMGSHGGGSS</sequence>
<proteinExistence type="predicted"/>
<dbReference type="Gene3D" id="3.40.720.10">
    <property type="entry name" value="Alkaline Phosphatase, subunit A"/>
    <property type="match status" value="1"/>
</dbReference>
<dbReference type="EMBL" id="UINC01021566">
    <property type="protein sequence ID" value="SVA89381.1"/>
    <property type="molecule type" value="Genomic_DNA"/>
</dbReference>